<keyword evidence="3" id="KW-1185">Reference proteome</keyword>
<dbReference type="PANTHER" id="PTHR36766">
    <property type="entry name" value="PLANT BROAD-SPECTRUM MILDEW RESISTANCE PROTEIN RPW8"/>
    <property type="match status" value="1"/>
</dbReference>
<evidence type="ECO:0000256" key="1">
    <source>
        <dbReference type="ARBA" id="ARBA00022821"/>
    </source>
</evidence>
<dbReference type="PANTHER" id="PTHR36766:SF61">
    <property type="entry name" value="NB-ARC DOMAIN DISEASE RESISTANCE PROTEIN"/>
    <property type="match status" value="1"/>
</dbReference>
<dbReference type="Gene3D" id="3.80.10.10">
    <property type="entry name" value="Ribonuclease Inhibitor"/>
    <property type="match status" value="1"/>
</dbReference>
<dbReference type="InterPro" id="IPR032675">
    <property type="entry name" value="LRR_dom_sf"/>
</dbReference>
<sequence>MDEEESNGETNEGGGLKKLQCLGIMKLPKLVTLPQWLIKGAADALKQIKVVGCINFTALPEGLTSLQKLEIIMCPQLTHLPKGMEHLCALAEIQIIDCPALANRCLKGTGEDWHKIAHVRNIHLNDIFL</sequence>
<reference evidence="2 3" key="1">
    <citation type="journal article" date="2021" name="BMC Genomics">
        <title>Datura genome reveals duplications of psychoactive alkaloid biosynthetic genes and high mutation rate following tissue culture.</title>
        <authorList>
            <person name="Rajewski A."/>
            <person name="Carter-House D."/>
            <person name="Stajich J."/>
            <person name="Litt A."/>
        </authorList>
    </citation>
    <scope>NUCLEOTIDE SEQUENCE [LARGE SCALE GENOMIC DNA]</scope>
    <source>
        <strain evidence="2">AR-01</strain>
    </source>
</reference>
<proteinExistence type="predicted"/>
<evidence type="ECO:0000313" key="2">
    <source>
        <dbReference type="EMBL" id="MCD7465317.1"/>
    </source>
</evidence>
<dbReference type="SUPFAM" id="SSF52058">
    <property type="entry name" value="L domain-like"/>
    <property type="match status" value="1"/>
</dbReference>
<evidence type="ECO:0000313" key="3">
    <source>
        <dbReference type="Proteomes" id="UP000823775"/>
    </source>
</evidence>
<gene>
    <name evidence="2" type="ORF">HAX54_001033</name>
</gene>
<dbReference type="Proteomes" id="UP000823775">
    <property type="component" value="Unassembled WGS sequence"/>
</dbReference>
<name>A0ABS8T412_DATST</name>
<organism evidence="2 3">
    <name type="scientific">Datura stramonium</name>
    <name type="common">Jimsonweed</name>
    <name type="synonym">Common thornapple</name>
    <dbReference type="NCBI Taxonomy" id="4076"/>
    <lineage>
        <taxon>Eukaryota</taxon>
        <taxon>Viridiplantae</taxon>
        <taxon>Streptophyta</taxon>
        <taxon>Embryophyta</taxon>
        <taxon>Tracheophyta</taxon>
        <taxon>Spermatophyta</taxon>
        <taxon>Magnoliopsida</taxon>
        <taxon>eudicotyledons</taxon>
        <taxon>Gunneridae</taxon>
        <taxon>Pentapetalae</taxon>
        <taxon>asterids</taxon>
        <taxon>lamiids</taxon>
        <taxon>Solanales</taxon>
        <taxon>Solanaceae</taxon>
        <taxon>Solanoideae</taxon>
        <taxon>Datureae</taxon>
        <taxon>Datura</taxon>
    </lineage>
</organism>
<keyword evidence="1" id="KW-0611">Plant defense</keyword>
<accession>A0ABS8T412</accession>
<protein>
    <submittedName>
        <fullName evidence="2">Uncharacterized protein</fullName>
    </submittedName>
</protein>
<dbReference type="EMBL" id="JACEIK010001038">
    <property type="protein sequence ID" value="MCD7465317.1"/>
    <property type="molecule type" value="Genomic_DNA"/>
</dbReference>
<comment type="caution">
    <text evidence="2">The sequence shown here is derived from an EMBL/GenBank/DDBJ whole genome shotgun (WGS) entry which is preliminary data.</text>
</comment>